<dbReference type="InterPro" id="IPR006295">
    <property type="entry name" value="DNA_primase_DnaG"/>
</dbReference>
<evidence type="ECO:0000256" key="6">
    <source>
        <dbReference type="ARBA" id="ARBA00022723"/>
    </source>
</evidence>
<evidence type="ECO:0000256" key="13">
    <source>
        <dbReference type="PIRNR" id="PIRNR002811"/>
    </source>
</evidence>
<comment type="caution">
    <text evidence="16">The sequence shown here is derived from an EMBL/GenBank/DDBJ whole genome shotgun (WGS) entry which is preliminary data.</text>
</comment>
<dbReference type="HAMAP" id="MF_00974">
    <property type="entry name" value="DNA_primase_DnaG"/>
    <property type="match status" value="1"/>
</dbReference>
<evidence type="ECO:0000256" key="3">
    <source>
        <dbReference type="ARBA" id="ARBA00022679"/>
    </source>
</evidence>
<dbReference type="GO" id="GO:0000428">
    <property type="term" value="C:DNA-directed RNA polymerase complex"/>
    <property type="evidence" value="ECO:0007669"/>
    <property type="project" value="UniProtKB-KW"/>
</dbReference>
<dbReference type="EC" id="2.7.7.101" evidence="12"/>
<dbReference type="GO" id="GO:1990077">
    <property type="term" value="C:primosome complex"/>
    <property type="evidence" value="ECO:0007669"/>
    <property type="project" value="UniProtKB-KW"/>
</dbReference>
<organism evidence="16 17">
    <name type="scientific">Fannyhessea vaginae DSM 15829</name>
    <dbReference type="NCBI Taxonomy" id="525256"/>
    <lineage>
        <taxon>Bacteria</taxon>
        <taxon>Bacillati</taxon>
        <taxon>Actinomycetota</taxon>
        <taxon>Coriobacteriia</taxon>
        <taxon>Coriobacteriales</taxon>
        <taxon>Atopobiaceae</taxon>
        <taxon>Fannyhessea</taxon>
    </lineage>
</organism>
<keyword evidence="4 12" id="KW-0548">Nucleotidyltransferase</keyword>
<dbReference type="InterPro" id="IPR006171">
    <property type="entry name" value="TOPRIM_dom"/>
</dbReference>
<feature type="zinc finger region" description="CHC2-type" evidence="12 14">
    <location>
        <begin position="36"/>
        <end position="60"/>
    </location>
</feature>
<keyword evidence="6 12" id="KW-0479">Metal-binding</keyword>
<dbReference type="Gene3D" id="3.90.580.10">
    <property type="entry name" value="Zinc finger, CHC2-type domain"/>
    <property type="match status" value="1"/>
</dbReference>
<dbReference type="GO" id="GO:0003677">
    <property type="term" value="F:DNA binding"/>
    <property type="evidence" value="ECO:0007669"/>
    <property type="project" value="UniProtKB-KW"/>
</dbReference>
<protein>
    <recommendedName>
        <fullName evidence="12 13">DNA primase</fullName>
        <ecNumber evidence="12">2.7.7.101</ecNumber>
    </recommendedName>
</protein>
<evidence type="ECO:0000256" key="7">
    <source>
        <dbReference type="ARBA" id="ARBA00022771"/>
    </source>
</evidence>
<evidence type="ECO:0000256" key="14">
    <source>
        <dbReference type="PIRSR" id="PIRSR002811-1"/>
    </source>
</evidence>
<dbReference type="NCBIfam" id="TIGR01391">
    <property type="entry name" value="dnaG"/>
    <property type="match status" value="1"/>
</dbReference>
<keyword evidence="2 12" id="KW-0639">Primosome</keyword>
<dbReference type="AlphaFoldDB" id="F1T4R2"/>
<dbReference type="PANTHER" id="PTHR30313">
    <property type="entry name" value="DNA PRIMASE"/>
    <property type="match status" value="1"/>
</dbReference>
<dbReference type="Pfam" id="PF01807">
    <property type="entry name" value="Zn_ribbon_DnaG"/>
    <property type="match status" value="1"/>
</dbReference>
<comment type="similarity">
    <text evidence="12 13">Belongs to the DnaG primase family.</text>
</comment>
<evidence type="ECO:0000256" key="12">
    <source>
        <dbReference type="HAMAP-Rule" id="MF_00974"/>
    </source>
</evidence>
<dbReference type="InterPro" id="IPR030846">
    <property type="entry name" value="DnaG_bac"/>
</dbReference>
<keyword evidence="5 12" id="KW-0235">DNA replication</keyword>
<name>F1T4R2_9ACTN</name>
<dbReference type="Pfam" id="PF10410">
    <property type="entry name" value="DnaB_bind"/>
    <property type="match status" value="1"/>
</dbReference>
<comment type="catalytic activity">
    <reaction evidence="12">
        <text>ssDNA + n NTP = ssDNA/pppN(pN)n-1 hybrid + (n-1) diphosphate.</text>
        <dbReference type="EC" id="2.7.7.101"/>
    </reaction>
</comment>
<feature type="domain" description="Toprim" evidence="15">
    <location>
        <begin position="253"/>
        <end position="344"/>
    </location>
</feature>
<evidence type="ECO:0000313" key="16">
    <source>
        <dbReference type="EMBL" id="EGF23706.1"/>
    </source>
</evidence>
<dbReference type="RefSeq" id="WP_006302834.1">
    <property type="nucleotide sequence ID" value="NZ_ACGK02000001.1"/>
</dbReference>
<evidence type="ECO:0000256" key="11">
    <source>
        <dbReference type="ARBA" id="ARBA00023163"/>
    </source>
</evidence>
<evidence type="ECO:0000256" key="5">
    <source>
        <dbReference type="ARBA" id="ARBA00022705"/>
    </source>
</evidence>
<dbReference type="InterPro" id="IPR013264">
    <property type="entry name" value="DNAG_N"/>
</dbReference>
<keyword evidence="7 12" id="KW-0863">Zinc-finger</keyword>
<dbReference type="CDD" id="cd03364">
    <property type="entry name" value="TOPRIM_DnaG_primases"/>
    <property type="match status" value="1"/>
</dbReference>
<dbReference type="GeneID" id="93210253"/>
<evidence type="ECO:0000256" key="9">
    <source>
        <dbReference type="ARBA" id="ARBA00022842"/>
    </source>
</evidence>
<comment type="domain">
    <text evidence="12">Contains an N-terminal zinc-binding domain, a central core domain that contains the primase activity, and a C-terminal DnaB-binding domain.</text>
</comment>
<dbReference type="eggNOG" id="COG0358">
    <property type="taxonomic scope" value="Bacteria"/>
</dbReference>
<evidence type="ECO:0000259" key="15">
    <source>
        <dbReference type="PROSITE" id="PS50880"/>
    </source>
</evidence>
<dbReference type="InterPro" id="IPR019475">
    <property type="entry name" value="DNA_primase_DnaB-bd"/>
</dbReference>
<dbReference type="Gene3D" id="3.90.980.10">
    <property type="entry name" value="DNA primase, catalytic core, N-terminal domain"/>
    <property type="match status" value="1"/>
</dbReference>
<gene>
    <name evidence="12 16" type="primary">dnaG</name>
    <name evidence="16" type="ORF">HMPREF0091_10653</name>
</gene>
<dbReference type="SUPFAM" id="SSF56731">
    <property type="entry name" value="DNA primase core"/>
    <property type="match status" value="1"/>
</dbReference>
<dbReference type="GO" id="GO:0003899">
    <property type="term" value="F:DNA-directed RNA polymerase activity"/>
    <property type="evidence" value="ECO:0007669"/>
    <property type="project" value="UniProtKB-UniRule"/>
</dbReference>
<keyword evidence="8 12" id="KW-0862">Zinc</keyword>
<dbReference type="GO" id="GO:0008270">
    <property type="term" value="F:zinc ion binding"/>
    <property type="evidence" value="ECO:0007669"/>
    <property type="project" value="UniProtKB-UniRule"/>
</dbReference>
<evidence type="ECO:0000256" key="2">
    <source>
        <dbReference type="ARBA" id="ARBA00022515"/>
    </source>
</evidence>
<evidence type="ECO:0000256" key="1">
    <source>
        <dbReference type="ARBA" id="ARBA00022478"/>
    </source>
</evidence>
<keyword evidence="9" id="KW-0460">Magnesium</keyword>
<dbReference type="Pfam" id="PF08275">
    <property type="entry name" value="DNAG_N"/>
    <property type="match status" value="1"/>
</dbReference>
<comment type="subunit">
    <text evidence="12">Monomer. Interacts with DnaB.</text>
</comment>
<evidence type="ECO:0000313" key="17">
    <source>
        <dbReference type="Proteomes" id="UP000005947"/>
    </source>
</evidence>
<dbReference type="PANTHER" id="PTHR30313:SF2">
    <property type="entry name" value="DNA PRIMASE"/>
    <property type="match status" value="1"/>
</dbReference>
<keyword evidence="17" id="KW-1185">Reference proteome</keyword>
<dbReference type="InterPro" id="IPR002694">
    <property type="entry name" value="Znf_CHC2"/>
</dbReference>
<reference evidence="16 17" key="1">
    <citation type="submission" date="2011-02" db="EMBL/GenBank/DDBJ databases">
        <authorList>
            <person name="Muzny D."/>
            <person name="Qin X."/>
            <person name="Buhay C."/>
            <person name="Dugan-Rocha S."/>
            <person name="Ding Y."/>
            <person name="Chen G."/>
            <person name="Hawes A."/>
            <person name="Holder M."/>
            <person name="Jhangiani S."/>
            <person name="Johnson A."/>
            <person name="Khan Z."/>
            <person name="Li Z."/>
            <person name="Liu W."/>
            <person name="Liu X."/>
            <person name="Perez L."/>
            <person name="Shen H."/>
            <person name="Wang Q."/>
            <person name="Watt J."/>
            <person name="Xi L."/>
            <person name="Xin Y."/>
            <person name="Zhou J."/>
            <person name="Deng J."/>
            <person name="Jiang H."/>
            <person name="Liu Y."/>
            <person name="Qu J."/>
            <person name="Song X.-Z."/>
            <person name="Zhang L."/>
            <person name="Villasana D."/>
            <person name="Johnson A."/>
            <person name="Liu J."/>
            <person name="Liyanage D."/>
            <person name="Lorensuhewa L."/>
            <person name="Robinson T."/>
            <person name="Song A."/>
            <person name="Song B.-B."/>
            <person name="Dinh H."/>
            <person name="Thornton R."/>
            <person name="Coyle M."/>
            <person name="Francisco L."/>
            <person name="Jackson L."/>
            <person name="Javaid M."/>
            <person name="Korchina V."/>
            <person name="Kovar C."/>
            <person name="Mata R."/>
            <person name="Mathew T."/>
            <person name="Ngo R."/>
            <person name="Nguyen L."/>
            <person name="Nguyen N."/>
            <person name="Okwuonu G."/>
            <person name="Ongeri F."/>
            <person name="Pham C."/>
            <person name="Simmons D."/>
            <person name="Wilczek-Boney K."/>
            <person name="Hale W."/>
            <person name="Jakkamsetti A."/>
            <person name="Pham P."/>
            <person name="Ruth R."/>
            <person name="San Lucas F."/>
            <person name="Warren J."/>
            <person name="Zhang J."/>
            <person name="Zhao Z."/>
            <person name="Zhou C."/>
            <person name="Zhu D."/>
            <person name="Lee S."/>
            <person name="Bess C."/>
            <person name="Blankenburg K."/>
            <person name="Forbes L."/>
            <person name="Fu Q."/>
            <person name="Gubbala S."/>
            <person name="Hirani K."/>
            <person name="Jayaseelan J.C."/>
            <person name="Lara F."/>
            <person name="Munidasa M."/>
            <person name="Palculict T."/>
            <person name="Patil S."/>
            <person name="Pu L.-L."/>
            <person name="Saada N."/>
            <person name="Tang L."/>
            <person name="Weissenberger G."/>
            <person name="Zhu Y."/>
            <person name="Hemphill L."/>
            <person name="Shang Y."/>
            <person name="Youmans B."/>
            <person name="Ayvaz T."/>
            <person name="Ross M."/>
            <person name="Santibanez J."/>
            <person name="Aqrawi P."/>
            <person name="Gross S."/>
            <person name="Joshi V."/>
            <person name="Fowler G."/>
            <person name="Nazareth L."/>
            <person name="Reid J."/>
            <person name="Worley K."/>
            <person name="Petrosino J."/>
            <person name="Highlander S."/>
            <person name="Gibbs R."/>
        </authorList>
    </citation>
    <scope>NUCLEOTIDE SEQUENCE [LARGE SCALE GENOMIC DNA]</scope>
    <source>
        <strain evidence="16 17">DSM 15829</strain>
    </source>
</reference>
<dbReference type="SMART" id="SM00493">
    <property type="entry name" value="TOPRIM"/>
    <property type="match status" value="1"/>
</dbReference>
<dbReference type="PROSITE" id="PS50880">
    <property type="entry name" value="TOPRIM"/>
    <property type="match status" value="1"/>
</dbReference>
<proteinExistence type="inferred from homology"/>
<dbReference type="GO" id="GO:0005737">
    <property type="term" value="C:cytoplasm"/>
    <property type="evidence" value="ECO:0007669"/>
    <property type="project" value="TreeGrafter"/>
</dbReference>
<dbReference type="InterPro" id="IPR036977">
    <property type="entry name" value="DNA_primase_Znf_CHC2"/>
</dbReference>
<comment type="function">
    <text evidence="12 13">RNA polymerase that catalyzes the synthesis of short RNA molecules used as primers for DNA polymerase during DNA replication.</text>
</comment>
<dbReference type="InterPro" id="IPR037068">
    <property type="entry name" value="DNA_primase_core_N_sf"/>
</dbReference>
<keyword evidence="3 12" id="KW-0808">Transferase</keyword>
<comment type="cofactor">
    <cofactor evidence="12 13 14">
        <name>Zn(2+)</name>
        <dbReference type="ChEBI" id="CHEBI:29105"/>
    </cofactor>
    <text evidence="12 13 14">Binds 1 zinc ion per monomer.</text>
</comment>
<dbReference type="GO" id="GO:0006269">
    <property type="term" value="P:DNA replication, synthesis of primer"/>
    <property type="evidence" value="ECO:0007669"/>
    <property type="project" value="UniProtKB-UniRule"/>
</dbReference>
<accession>F1T4R2</accession>
<evidence type="ECO:0000256" key="10">
    <source>
        <dbReference type="ARBA" id="ARBA00023125"/>
    </source>
</evidence>
<keyword evidence="11 12" id="KW-0804">Transcription</keyword>
<evidence type="ECO:0000256" key="8">
    <source>
        <dbReference type="ARBA" id="ARBA00022833"/>
    </source>
</evidence>
<dbReference type="SMART" id="SM00400">
    <property type="entry name" value="ZnF_CHCC"/>
    <property type="match status" value="1"/>
</dbReference>
<dbReference type="InterPro" id="IPR050219">
    <property type="entry name" value="DnaG_primase"/>
</dbReference>
<dbReference type="PIRSF" id="PIRSF002811">
    <property type="entry name" value="DnaG"/>
    <property type="match status" value="1"/>
</dbReference>
<dbReference type="SUPFAM" id="SSF57783">
    <property type="entry name" value="Zinc beta-ribbon"/>
    <property type="match status" value="1"/>
</dbReference>
<dbReference type="Gene3D" id="3.40.1360.10">
    <property type="match status" value="1"/>
</dbReference>
<dbReference type="InterPro" id="IPR034151">
    <property type="entry name" value="TOPRIM_DnaG_bac"/>
</dbReference>
<dbReference type="OrthoDB" id="9803773at2"/>
<sequence>METDDKERVRAAVNFEQLVAETVPLRPRGADLWGCCPFHHEKSPSFHINPSTGLWKCFGCGLGGDVFAYIMQREHLEFPDALKFLADKYGVELTQTSHRSSHTPKRVRLYACMQAAQEFYERTLLCSRSTKAQEARMYLQGRSFGSAVSKRWHLGFALGSNELLAELTKQGFTRQELLACDLARLTPQGLRERFFDRVMFPIHDEQGKCIAFGGRVIGDGKPKYLNTKDTVLFSKGKHLFAFDEAKNSLVVSGTAIVCEGYTDVISMHRAGFTNCVAALGTALTLDHIKLIERFATRKIICMFDGDAAGQKAAERAVQFLDQTRLEMLCVVLPQNLDPAEFLSAHSKEELAEILSHARPLLDFVLAKRLEHFDTRIEGQRVQALQSTSQLLAPLKHSLFLDDYASQVADLLDMDVNHVKASIKAAHKEATRAYTLTNNAPVGLQTSIQNNTLSSNSSRHALTPQHLLSADARMQKSSELELLSLMAAKPQLMHQYQDRIAHFNWLDASHEQLAWAMLATPVGATPAQVVGAATRAVPSAPNLLASGRVVSFSNLAPEMQFQFLVASVDLWSSIREVKKIKTQLKLARSSLTFEESQKLLEKATQLQKHISELKSIISNVI</sequence>
<dbReference type="EMBL" id="ACGK02000001">
    <property type="protein sequence ID" value="EGF23706.1"/>
    <property type="molecule type" value="Genomic_DNA"/>
</dbReference>
<dbReference type="Pfam" id="PF13155">
    <property type="entry name" value="Toprim_2"/>
    <property type="match status" value="1"/>
</dbReference>
<keyword evidence="10 12" id="KW-0238">DNA-binding</keyword>
<keyword evidence="1 12" id="KW-0240">DNA-directed RNA polymerase</keyword>
<dbReference type="Proteomes" id="UP000005947">
    <property type="component" value="Unassembled WGS sequence"/>
</dbReference>
<evidence type="ECO:0000256" key="4">
    <source>
        <dbReference type="ARBA" id="ARBA00022695"/>
    </source>
</evidence>